<evidence type="ECO:0000256" key="2">
    <source>
        <dbReference type="ARBA" id="ARBA00010441"/>
    </source>
</evidence>
<proteinExistence type="inferred from homology"/>
<evidence type="ECO:0000256" key="12">
    <source>
        <dbReference type="SAM" id="Phobius"/>
    </source>
</evidence>
<comment type="caution">
    <text evidence="13">The sequence shown here is derived from an EMBL/GenBank/DDBJ whole genome shotgun (WGS) entry which is preliminary data.</text>
</comment>
<feature type="transmembrane region" description="Helical" evidence="12">
    <location>
        <begin position="93"/>
        <end position="119"/>
    </location>
</feature>
<dbReference type="AlphaFoldDB" id="A0A0G0M348"/>
<gene>
    <name evidence="13" type="ORF">UT18_C0007G0031</name>
</gene>
<evidence type="ECO:0000256" key="3">
    <source>
        <dbReference type="ARBA" id="ARBA00022516"/>
    </source>
</evidence>
<evidence type="ECO:0000256" key="10">
    <source>
        <dbReference type="ARBA" id="ARBA00023264"/>
    </source>
</evidence>
<dbReference type="PROSITE" id="PS00379">
    <property type="entry name" value="CDP_ALCOHOL_P_TRANSF"/>
    <property type="match status" value="1"/>
</dbReference>
<feature type="transmembrane region" description="Helical" evidence="12">
    <location>
        <begin position="37"/>
        <end position="64"/>
    </location>
</feature>
<dbReference type="Pfam" id="PF01066">
    <property type="entry name" value="CDP-OH_P_transf"/>
    <property type="match status" value="1"/>
</dbReference>
<dbReference type="GO" id="GO:0046474">
    <property type="term" value="P:glycerophospholipid biosynthetic process"/>
    <property type="evidence" value="ECO:0007669"/>
    <property type="project" value="TreeGrafter"/>
</dbReference>
<evidence type="ECO:0000313" key="13">
    <source>
        <dbReference type="EMBL" id="KKQ94775.1"/>
    </source>
</evidence>
<evidence type="ECO:0000256" key="11">
    <source>
        <dbReference type="RuleBase" id="RU003750"/>
    </source>
</evidence>
<accession>A0A0G0M348</accession>
<keyword evidence="5 12" id="KW-0812">Transmembrane</keyword>
<keyword evidence="8 12" id="KW-0472">Membrane</keyword>
<dbReference type="GO" id="GO:0016780">
    <property type="term" value="F:phosphotransferase activity, for other substituted phosphate groups"/>
    <property type="evidence" value="ECO:0007669"/>
    <property type="project" value="InterPro"/>
</dbReference>
<dbReference type="PANTHER" id="PTHR14269">
    <property type="entry name" value="CDP-DIACYLGLYCEROL--GLYCEROL-3-PHOSPHATE 3-PHOSPHATIDYLTRANSFERASE-RELATED"/>
    <property type="match status" value="1"/>
</dbReference>
<feature type="transmembrane region" description="Helical" evidence="12">
    <location>
        <begin position="140"/>
        <end position="159"/>
    </location>
</feature>
<organism evidence="13 14">
    <name type="scientific">candidate division CPR2 bacterium GW2011_GWC2_39_10</name>
    <dbReference type="NCBI Taxonomy" id="1618345"/>
    <lineage>
        <taxon>Bacteria</taxon>
        <taxon>Bacteria division CPR2</taxon>
    </lineage>
</organism>
<dbReference type="STRING" id="1618345.UT18_C0007G0031"/>
<name>A0A0G0M348_UNCC2</name>
<keyword evidence="6 12" id="KW-1133">Transmembrane helix</keyword>
<sequence length="174" mass="18888">MIVKKQNKYVGIELVSSFLRELKANMNPANVITLSRIVAVIPINIFALLGYDLLASIVITMAALTDFIDGKIARRFGWVTKIGNLLDPIADHILIWSSIIAVAISKKIIPWWAIVIIILRDIYIAKINLAKNGHKEKATVIFGGKASTVLLMIGAALLAGKEQILALPIGGGVH</sequence>
<keyword evidence="4 11" id="KW-0808">Transferase</keyword>
<evidence type="ECO:0000256" key="4">
    <source>
        <dbReference type="ARBA" id="ARBA00022679"/>
    </source>
</evidence>
<evidence type="ECO:0000256" key="6">
    <source>
        <dbReference type="ARBA" id="ARBA00022989"/>
    </source>
</evidence>
<evidence type="ECO:0000256" key="5">
    <source>
        <dbReference type="ARBA" id="ARBA00022692"/>
    </source>
</evidence>
<protein>
    <submittedName>
        <fullName evidence="13">CDP-diacylglycerol-glycerol-3-phosphate 3-phosphatidyl-transferase</fullName>
    </submittedName>
</protein>
<evidence type="ECO:0000256" key="1">
    <source>
        <dbReference type="ARBA" id="ARBA00004141"/>
    </source>
</evidence>
<dbReference type="InterPro" id="IPR050324">
    <property type="entry name" value="CDP-alcohol_PTase-I"/>
</dbReference>
<keyword evidence="10" id="KW-1208">Phospholipid metabolism</keyword>
<evidence type="ECO:0000313" key="14">
    <source>
        <dbReference type="Proteomes" id="UP000034207"/>
    </source>
</evidence>
<comment type="similarity">
    <text evidence="2 11">Belongs to the CDP-alcohol phosphatidyltransferase class-I family.</text>
</comment>
<evidence type="ECO:0000256" key="8">
    <source>
        <dbReference type="ARBA" id="ARBA00023136"/>
    </source>
</evidence>
<dbReference type="GO" id="GO:0016020">
    <property type="term" value="C:membrane"/>
    <property type="evidence" value="ECO:0007669"/>
    <property type="project" value="UniProtKB-SubCell"/>
</dbReference>
<dbReference type="Proteomes" id="UP000034207">
    <property type="component" value="Unassembled WGS sequence"/>
</dbReference>
<comment type="subcellular location">
    <subcellularLocation>
        <location evidence="1">Membrane</location>
        <topology evidence="1">Multi-pass membrane protein</topology>
    </subcellularLocation>
</comment>
<evidence type="ECO:0000256" key="9">
    <source>
        <dbReference type="ARBA" id="ARBA00023209"/>
    </source>
</evidence>
<keyword evidence="7" id="KW-0443">Lipid metabolism</keyword>
<dbReference type="Gene3D" id="1.20.120.1760">
    <property type="match status" value="1"/>
</dbReference>
<dbReference type="InterPro" id="IPR048254">
    <property type="entry name" value="CDP_ALCOHOL_P_TRANSF_CS"/>
</dbReference>
<keyword evidence="3" id="KW-0444">Lipid biosynthesis</keyword>
<dbReference type="InterPro" id="IPR000462">
    <property type="entry name" value="CDP-OH_P_trans"/>
</dbReference>
<evidence type="ECO:0000256" key="7">
    <source>
        <dbReference type="ARBA" id="ARBA00023098"/>
    </source>
</evidence>
<dbReference type="EMBL" id="LBVV01000007">
    <property type="protein sequence ID" value="KKQ94775.1"/>
    <property type="molecule type" value="Genomic_DNA"/>
</dbReference>
<dbReference type="PANTHER" id="PTHR14269:SF62">
    <property type="entry name" value="CDP-DIACYLGLYCEROL--GLYCEROL-3-PHOSPHATE 3-PHOSPHATIDYLTRANSFERASE 1, CHLOROPLASTIC"/>
    <property type="match status" value="1"/>
</dbReference>
<dbReference type="InterPro" id="IPR043130">
    <property type="entry name" value="CDP-OH_PTrfase_TM_dom"/>
</dbReference>
<reference evidence="13 14" key="1">
    <citation type="journal article" date="2015" name="Nature">
        <title>rRNA introns, odd ribosomes, and small enigmatic genomes across a large radiation of phyla.</title>
        <authorList>
            <person name="Brown C.T."/>
            <person name="Hug L.A."/>
            <person name="Thomas B.C."/>
            <person name="Sharon I."/>
            <person name="Castelle C.J."/>
            <person name="Singh A."/>
            <person name="Wilkins M.J."/>
            <person name="Williams K.H."/>
            <person name="Banfield J.F."/>
        </authorList>
    </citation>
    <scope>NUCLEOTIDE SEQUENCE [LARGE SCALE GENOMIC DNA]</scope>
</reference>
<keyword evidence="9" id="KW-0594">Phospholipid biosynthesis</keyword>